<dbReference type="SUPFAM" id="SSF160387">
    <property type="entry name" value="NosL/MerB-like"/>
    <property type="match status" value="1"/>
</dbReference>
<dbReference type="Pfam" id="PF05573">
    <property type="entry name" value="NosL"/>
    <property type="match status" value="1"/>
</dbReference>
<comment type="caution">
    <text evidence="1">The sequence shown here is derived from an EMBL/GenBank/DDBJ whole genome shotgun (WGS) entry which is preliminary data.</text>
</comment>
<accession>A0A831RLW4</accession>
<dbReference type="Proteomes" id="UP000886251">
    <property type="component" value="Unassembled WGS sequence"/>
</dbReference>
<reference evidence="1" key="1">
    <citation type="journal article" date="2020" name="mSystems">
        <title>Genome- and Community-Level Interaction Insights into Carbon Utilization and Element Cycling Functions of Hydrothermarchaeota in Hydrothermal Sediment.</title>
        <authorList>
            <person name="Zhou Z."/>
            <person name="Liu Y."/>
            <person name="Xu W."/>
            <person name="Pan J."/>
            <person name="Luo Z.H."/>
            <person name="Li M."/>
        </authorList>
    </citation>
    <scope>NUCLEOTIDE SEQUENCE [LARGE SCALE GENOMIC DNA]</scope>
    <source>
        <strain evidence="1">HyVt-443</strain>
    </source>
</reference>
<evidence type="ECO:0000313" key="1">
    <source>
        <dbReference type="EMBL" id="HEB96302.1"/>
    </source>
</evidence>
<dbReference type="AlphaFoldDB" id="A0A831RLW4"/>
<dbReference type="PANTHER" id="PTHR41247">
    <property type="entry name" value="HTH-TYPE TRANSCRIPTIONAL REPRESSOR YCNK"/>
    <property type="match status" value="1"/>
</dbReference>
<name>A0A831RLW4_9GAMM</name>
<dbReference type="EMBL" id="DRKP01000085">
    <property type="protein sequence ID" value="HEB96302.1"/>
    <property type="molecule type" value="Genomic_DNA"/>
</dbReference>
<proteinExistence type="predicted"/>
<dbReference type="Gene3D" id="3.30.70.2050">
    <property type="match status" value="1"/>
</dbReference>
<gene>
    <name evidence="1" type="ORF">ENI96_07710</name>
</gene>
<protein>
    <submittedName>
        <fullName evidence="1">Twin-arginine translocation pathway signal protein</fullName>
    </submittedName>
</protein>
<dbReference type="InterPro" id="IPR008719">
    <property type="entry name" value="N2O_reductase_NosL"/>
</dbReference>
<sequence length="215" mass="23474">MQLLAGAAGLAGFGRLAQGSGHGATGALIPGRGWVTSSGQKCEGDGTPLQFIPRTPPDDEPLKNELEKYPRCPYCGMSRRKWHHSRHLVQYDDGLVDGTCSIHCLAISLSLNIDRGPKAIYAADYGSADRIKPLMKVDDATYLVGSSLRGTMTANSKMAFASERAARLFQSEKGGDLTDFDHALTLAYVGMAKDTIAIRKRRAERRRRMMMKKKG</sequence>
<organism evidence="1">
    <name type="scientific">Sedimenticola thiotaurini</name>
    <dbReference type="NCBI Taxonomy" id="1543721"/>
    <lineage>
        <taxon>Bacteria</taxon>
        <taxon>Pseudomonadati</taxon>
        <taxon>Pseudomonadota</taxon>
        <taxon>Gammaproteobacteria</taxon>
        <taxon>Chromatiales</taxon>
        <taxon>Sedimenticolaceae</taxon>
        <taxon>Sedimenticola</taxon>
    </lineage>
</organism>
<dbReference type="PANTHER" id="PTHR41247:SF1">
    <property type="entry name" value="HTH-TYPE TRANSCRIPTIONAL REPRESSOR YCNK"/>
    <property type="match status" value="1"/>
</dbReference>